<comment type="caution">
    <text evidence="5">The sequence shown here is derived from an EMBL/GenBank/DDBJ whole genome shotgun (WGS) entry which is preliminary data.</text>
</comment>
<feature type="compositionally biased region" description="Low complexity" evidence="3">
    <location>
        <begin position="15"/>
        <end position="30"/>
    </location>
</feature>
<dbReference type="GO" id="GO:0016787">
    <property type="term" value="F:hydrolase activity"/>
    <property type="evidence" value="ECO:0007669"/>
    <property type="project" value="UniProtKB-KW"/>
</dbReference>
<feature type="domain" description="Thioesterase TesA-like" evidence="4">
    <location>
        <begin position="57"/>
        <end position="287"/>
    </location>
</feature>
<evidence type="ECO:0000313" key="6">
    <source>
        <dbReference type="Proteomes" id="UP000471293"/>
    </source>
</evidence>
<dbReference type="EMBL" id="JAAGLQ010000642">
    <property type="protein sequence ID" value="NEA19729.1"/>
    <property type="molecule type" value="Genomic_DNA"/>
</dbReference>
<dbReference type="SMART" id="SM00824">
    <property type="entry name" value="PKS_TE"/>
    <property type="match status" value="1"/>
</dbReference>
<dbReference type="Gene3D" id="3.40.50.1820">
    <property type="entry name" value="alpha/beta hydrolase"/>
    <property type="match status" value="1"/>
</dbReference>
<protein>
    <submittedName>
        <fullName evidence="5">Thioesterase</fullName>
    </submittedName>
</protein>
<sequence length="298" mass="31852">MTRPSATDGAPETTSVRSNGPSSPSGPSGTRRGRASHVLNPWIRRWSGGGAARLRLICLPHAGGGASFYRPWAALLPGEVELLAVQYPGREDRFGDPLIDTMDELVTALADVLPPLLGRPYALFGHSMGSAVAWELAHELAARGTPPPRRLFVSGRAAPGTAVSGTTHRRGDEELCAALRRMGGTSADVLDDPELRSLVLGVVRNDFRLVETHRPAVRPPLDCPVHVLTGSEDPGTSQSPGRDRTAGWADLTTAPVEVRTFPGGHFYLTPRRREVVATVLRRMDPSLSAVGHARPGAR</sequence>
<evidence type="ECO:0000256" key="1">
    <source>
        <dbReference type="ARBA" id="ARBA00007169"/>
    </source>
</evidence>
<accession>A0A6N9UAP4</accession>
<evidence type="ECO:0000259" key="4">
    <source>
        <dbReference type="SMART" id="SM00824"/>
    </source>
</evidence>
<dbReference type="InterPro" id="IPR012223">
    <property type="entry name" value="TEII"/>
</dbReference>
<dbReference type="Proteomes" id="UP000471293">
    <property type="component" value="Unassembled WGS sequence"/>
</dbReference>
<gene>
    <name evidence="5" type="ORF">G3I29_30605</name>
</gene>
<dbReference type="InterPro" id="IPR001031">
    <property type="entry name" value="Thioesterase"/>
</dbReference>
<feature type="region of interest" description="Disordered" evidence="3">
    <location>
        <begin position="1"/>
        <end position="34"/>
    </location>
</feature>
<dbReference type="GO" id="GO:0008610">
    <property type="term" value="P:lipid biosynthetic process"/>
    <property type="evidence" value="ECO:0007669"/>
    <property type="project" value="TreeGrafter"/>
</dbReference>
<dbReference type="RefSeq" id="WP_164349211.1">
    <property type="nucleotide sequence ID" value="NZ_JAAGLQ010000642.1"/>
</dbReference>
<dbReference type="Pfam" id="PF00975">
    <property type="entry name" value="Thioesterase"/>
    <property type="match status" value="1"/>
</dbReference>
<evidence type="ECO:0000256" key="3">
    <source>
        <dbReference type="SAM" id="MobiDB-lite"/>
    </source>
</evidence>
<keyword evidence="2" id="KW-0378">Hydrolase</keyword>
<reference evidence="5 6" key="1">
    <citation type="submission" date="2020-01" db="EMBL/GenBank/DDBJ databases">
        <title>Insect and environment-associated Actinomycetes.</title>
        <authorList>
            <person name="Currrie C."/>
            <person name="Chevrette M."/>
            <person name="Carlson C."/>
            <person name="Stubbendieck R."/>
            <person name="Wendt-Pienkowski E."/>
        </authorList>
    </citation>
    <scope>NUCLEOTIDE SEQUENCE [LARGE SCALE GENOMIC DNA]</scope>
    <source>
        <strain evidence="5 6">SID11342</strain>
    </source>
</reference>
<dbReference type="InterPro" id="IPR029058">
    <property type="entry name" value="AB_hydrolase_fold"/>
</dbReference>
<proteinExistence type="inferred from homology"/>
<dbReference type="PANTHER" id="PTHR11487:SF0">
    <property type="entry name" value="S-ACYL FATTY ACID SYNTHASE THIOESTERASE, MEDIUM CHAIN"/>
    <property type="match status" value="1"/>
</dbReference>
<dbReference type="InterPro" id="IPR020802">
    <property type="entry name" value="TesA-like"/>
</dbReference>
<evidence type="ECO:0000256" key="2">
    <source>
        <dbReference type="ARBA" id="ARBA00022801"/>
    </source>
</evidence>
<name>A0A6N9UAP4_STRHA</name>
<comment type="similarity">
    <text evidence="1">Belongs to the thioesterase family.</text>
</comment>
<organism evidence="5 6">
    <name type="scientific">Streptomyces halstedii</name>
    <dbReference type="NCBI Taxonomy" id="1944"/>
    <lineage>
        <taxon>Bacteria</taxon>
        <taxon>Bacillati</taxon>
        <taxon>Actinomycetota</taxon>
        <taxon>Actinomycetes</taxon>
        <taxon>Kitasatosporales</taxon>
        <taxon>Streptomycetaceae</taxon>
        <taxon>Streptomyces</taxon>
    </lineage>
</organism>
<dbReference type="AlphaFoldDB" id="A0A6N9UAP4"/>
<dbReference type="SUPFAM" id="SSF53474">
    <property type="entry name" value="alpha/beta-Hydrolases"/>
    <property type="match status" value="1"/>
</dbReference>
<dbReference type="PANTHER" id="PTHR11487">
    <property type="entry name" value="THIOESTERASE"/>
    <property type="match status" value="1"/>
</dbReference>
<evidence type="ECO:0000313" key="5">
    <source>
        <dbReference type="EMBL" id="NEA19729.1"/>
    </source>
</evidence>